<accession>A0ABY4VXS0</accession>
<dbReference type="RefSeq" id="WP_251932498.1">
    <property type="nucleotide sequence ID" value="NZ_CP098747.1"/>
</dbReference>
<name>A0ABY4VXS0_9PROT</name>
<dbReference type="InterPro" id="IPR014353">
    <property type="entry name" value="Membr-bd_ADH_cyt_c"/>
</dbReference>
<feature type="domain" description="Cytochrome c" evidence="11">
    <location>
        <begin position="35"/>
        <end position="140"/>
    </location>
</feature>
<evidence type="ECO:0000256" key="1">
    <source>
        <dbReference type="ARBA" id="ARBA00004236"/>
    </source>
</evidence>
<evidence type="ECO:0000313" key="12">
    <source>
        <dbReference type="EMBL" id="USG59728.1"/>
    </source>
</evidence>
<keyword evidence="4 9" id="KW-0479">Metal-binding</keyword>
<dbReference type="InterPro" id="IPR051459">
    <property type="entry name" value="Cytochrome_c-type_DH"/>
</dbReference>
<evidence type="ECO:0000256" key="6">
    <source>
        <dbReference type="ARBA" id="ARBA00022737"/>
    </source>
</evidence>
<dbReference type="EMBL" id="CP098747">
    <property type="protein sequence ID" value="USG59728.1"/>
    <property type="molecule type" value="Genomic_DNA"/>
</dbReference>
<keyword evidence="7 9" id="KW-0408">Iron</keyword>
<keyword evidence="13" id="KW-1185">Reference proteome</keyword>
<reference evidence="12" key="1">
    <citation type="submission" date="2022-06" db="EMBL/GenBank/DDBJ databases">
        <title>Sneathiella actinostolidae sp. nov., isolated from a sea anemonein the Western Pacific Ocean.</title>
        <authorList>
            <person name="Wei M.J."/>
        </authorList>
    </citation>
    <scope>NUCLEOTIDE SEQUENCE</scope>
    <source>
        <strain evidence="12">PHK-P5</strain>
    </source>
</reference>
<sequence>MSAEYSINSVARIFGAALAVAFMGMLQLPAATADETTARGEYLTAAGGCYGCHTLPVEGSQPFAGGRPLKTPFGIFYSPNITADDETGIGGWTDEQFLDALKQGISPSGHPYFPVFPYTSYTKITDEDGLAIKAYLDSLPKIVQEDKPHEVSSPFSWRWLQWGWRLLFFKEGPYVAPEGASVEVARGGYLVDALTHCGECHTPRNMFGGVDNSLYMAGTPNGGEGEFVPNITPDPETGIGDWSKGDIVSFMKTGLKPDYDDVQGSMAEVIDHSLSKLTDEDLAAIADYLKSIKPINNVVKRASAS</sequence>
<dbReference type="PIRSF" id="PIRSF000018">
    <property type="entry name" value="Mb_ADH_cyt_c"/>
    <property type="match status" value="1"/>
</dbReference>
<dbReference type="SUPFAM" id="SSF46626">
    <property type="entry name" value="Cytochrome c"/>
    <property type="match status" value="2"/>
</dbReference>
<proteinExistence type="predicted"/>
<evidence type="ECO:0000256" key="10">
    <source>
        <dbReference type="SAM" id="SignalP"/>
    </source>
</evidence>
<evidence type="ECO:0000256" key="7">
    <source>
        <dbReference type="ARBA" id="ARBA00023004"/>
    </source>
</evidence>
<organism evidence="12 13">
    <name type="scientific">Sneathiella marina</name>
    <dbReference type="NCBI Taxonomy" id="2950108"/>
    <lineage>
        <taxon>Bacteria</taxon>
        <taxon>Pseudomonadati</taxon>
        <taxon>Pseudomonadota</taxon>
        <taxon>Alphaproteobacteria</taxon>
        <taxon>Sneathiellales</taxon>
        <taxon>Sneathiellaceae</taxon>
        <taxon>Sneathiella</taxon>
    </lineage>
</organism>
<evidence type="ECO:0000256" key="3">
    <source>
        <dbReference type="ARBA" id="ARBA00022617"/>
    </source>
</evidence>
<evidence type="ECO:0000256" key="5">
    <source>
        <dbReference type="ARBA" id="ARBA00022729"/>
    </source>
</evidence>
<dbReference type="InterPro" id="IPR036909">
    <property type="entry name" value="Cyt_c-like_dom_sf"/>
</dbReference>
<protein>
    <submittedName>
        <fullName evidence="12">Cytochrome c</fullName>
    </submittedName>
</protein>
<keyword evidence="2" id="KW-1003">Cell membrane</keyword>
<evidence type="ECO:0000313" key="13">
    <source>
        <dbReference type="Proteomes" id="UP001056291"/>
    </source>
</evidence>
<gene>
    <name evidence="12" type="ORF">NBZ79_11100</name>
</gene>
<comment type="subcellular location">
    <subcellularLocation>
        <location evidence="1">Cell membrane</location>
    </subcellularLocation>
</comment>
<dbReference type="PROSITE" id="PS51007">
    <property type="entry name" value="CYTC"/>
    <property type="match status" value="2"/>
</dbReference>
<evidence type="ECO:0000256" key="4">
    <source>
        <dbReference type="ARBA" id="ARBA00022723"/>
    </source>
</evidence>
<dbReference type="Gene3D" id="1.10.760.10">
    <property type="entry name" value="Cytochrome c-like domain"/>
    <property type="match status" value="2"/>
</dbReference>
<dbReference type="Pfam" id="PF00034">
    <property type="entry name" value="Cytochrom_C"/>
    <property type="match status" value="1"/>
</dbReference>
<feature type="chain" id="PRO_5047036699" evidence="10">
    <location>
        <begin position="34"/>
        <end position="305"/>
    </location>
</feature>
<evidence type="ECO:0000256" key="9">
    <source>
        <dbReference type="PROSITE-ProRule" id="PRU00433"/>
    </source>
</evidence>
<keyword evidence="5 10" id="KW-0732">Signal</keyword>
<evidence type="ECO:0000256" key="8">
    <source>
        <dbReference type="ARBA" id="ARBA00023136"/>
    </source>
</evidence>
<dbReference type="InterPro" id="IPR009056">
    <property type="entry name" value="Cyt_c-like_dom"/>
</dbReference>
<feature type="signal peptide" evidence="10">
    <location>
        <begin position="1"/>
        <end position="33"/>
    </location>
</feature>
<dbReference type="PANTHER" id="PTHR35008">
    <property type="entry name" value="BLL4482 PROTEIN-RELATED"/>
    <property type="match status" value="1"/>
</dbReference>
<feature type="domain" description="Cytochrome c" evidence="11">
    <location>
        <begin position="182"/>
        <end position="293"/>
    </location>
</feature>
<dbReference type="Proteomes" id="UP001056291">
    <property type="component" value="Chromosome"/>
</dbReference>
<dbReference type="PANTHER" id="PTHR35008:SF8">
    <property type="entry name" value="ALCOHOL DEHYDROGENASE CYTOCHROME C SUBUNIT"/>
    <property type="match status" value="1"/>
</dbReference>
<evidence type="ECO:0000256" key="2">
    <source>
        <dbReference type="ARBA" id="ARBA00022475"/>
    </source>
</evidence>
<keyword evidence="6" id="KW-0677">Repeat</keyword>
<evidence type="ECO:0000259" key="11">
    <source>
        <dbReference type="PROSITE" id="PS51007"/>
    </source>
</evidence>
<keyword evidence="8" id="KW-0472">Membrane</keyword>
<keyword evidence="3 9" id="KW-0349">Heme</keyword>